<dbReference type="NCBIfam" id="TIGR03296">
    <property type="entry name" value="M6dom_TIGR03296"/>
    <property type="match status" value="1"/>
</dbReference>
<name>A0A6C0GQB1_9BACT</name>
<feature type="compositionally biased region" description="Low complexity" evidence="1">
    <location>
        <begin position="115"/>
        <end position="132"/>
    </location>
</feature>
<dbReference type="PANTHER" id="PTHR41775">
    <property type="entry name" value="SECRETED PROTEIN-RELATED"/>
    <property type="match status" value="1"/>
</dbReference>
<feature type="domain" description="GEVED" evidence="4">
    <location>
        <begin position="601"/>
        <end position="679"/>
    </location>
</feature>
<dbReference type="InterPro" id="IPR008757">
    <property type="entry name" value="Peptidase_M6-like_domain"/>
</dbReference>
<evidence type="ECO:0000259" key="4">
    <source>
        <dbReference type="Pfam" id="PF20009"/>
    </source>
</evidence>
<feature type="compositionally biased region" description="Basic and acidic residues" evidence="1">
    <location>
        <begin position="90"/>
        <end position="102"/>
    </location>
</feature>
<keyword evidence="5" id="KW-0645">Protease</keyword>
<keyword evidence="2" id="KW-0732">Signal</keyword>
<dbReference type="InterPro" id="IPR045474">
    <property type="entry name" value="GEVED"/>
</dbReference>
<dbReference type="KEGG" id="rhoz:GXP67_28170"/>
<evidence type="ECO:0000259" key="3">
    <source>
        <dbReference type="Pfam" id="PF05547"/>
    </source>
</evidence>
<dbReference type="GO" id="GO:0008237">
    <property type="term" value="F:metallopeptidase activity"/>
    <property type="evidence" value="ECO:0007669"/>
    <property type="project" value="UniProtKB-KW"/>
</dbReference>
<proteinExistence type="predicted"/>
<dbReference type="Proteomes" id="UP000480178">
    <property type="component" value="Chromosome"/>
</dbReference>
<keyword evidence="5" id="KW-0482">Metalloprotease</keyword>
<accession>A0A6C0GQB1</accession>
<keyword evidence="5" id="KW-0378">Hydrolase</keyword>
<keyword evidence="6" id="KW-1185">Reference proteome</keyword>
<dbReference type="AlphaFoldDB" id="A0A6C0GQB1"/>
<protein>
    <submittedName>
        <fullName evidence="5">M6 family metalloprotease domain-containing protein</fullName>
    </submittedName>
</protein>
<dbReference type="Pfam" id="PF20009">
    <property type="entry name" value="GEVED"/>
    <property type="match status" value="2"/>
</dbReference>
<dbReference type="GO" id="GO:0006508">
    <property type="term" value="P:proteolysis"/>
    <property type="evidence" value="ECO:0007669"/>
    <property type="project" value="UniProtKB-KW"/>
</dbReference>
<reference evidence="5 6" key="1">
    <citation type="submission" date="2020-01" db="EMBL/GenBank/DDBJ databases">
        <authorList>
            <person name="Kim M.K."/>
        </authorList>
    </citation>
    <scope>NUCLEOTIDE SEQUENCE [LARGE SCALE GENOMIC DNA]</scope>
    <source>
        <strain evidence="5 6">172606-1</strain>
    </source>
</reference>
<feature type="region of interest" description="Disordered" evidence="1">
    <location>
        <begin position="88"/>
        <end position="137"/>
    </location>
</feature>
<dbReference type="EMBL" id="CP048222">
    <property type="protein sequence ID" value="QHT70249.1"/>
    <property type="molecule type" value="Genomic_DNA"/>
</dbReference>
<evidence type="ECO:0000256" key="1">
    <source>
        <dbReference type="SAM" id="MobiDB-lite"/>
    </source>
</evidence>
<feature type="signal peptide" evidence="2">
    <location>
        <begin position="1"/>
        <end position="21"/>
    </location>
</feature>
<feature type="domain" description="Peptidase M6-like" evidence="3">
    <location>
        <begin position="160"/>
        <end position="365"/>
    </location>
</feature>
<gene>
    <name evidence="5" type="ORF">GXP67_28170</name>
</gene>
<evidence type="ECO:0000256" key="2">
    <source>
        <dbReference type="SAM" id="SignalP"/>
    </source>
</evidence>
<dbReference type="PANTHER" id="PTHR41775:SF1">
    <property type="entry name" value="PEPTIDASE M6-LIKE DOMAIN-CONTAINING PROTEIN"/>
    <property type="match status" value="1"/>
</dbReference>
<feature type="domain" description="GEVED" evidence="4">
    <location>
        <begin position="752"/>
        <end position="829"/>
    </location>
</feature>
<sequence>MKIKQFIISAYLLLCGLPMMAQQPSNCPASPYPITIKQADGTSITIIGKGNLLNSWTETVDGYTVVEKNGMYEYARKVDGKLVATGVKARNSEERKPEEKTFLQKTPKSLKPDAPSQSNTSLLNPSNSPLLSGQNAGYPRSGNIKTLLILIKYPDMPNTYGNAYFNNMMNATNYRGTGSFRDFFIKSSVYSLTVDTDVVGWYTAKNSYEYYGKKNGDLRSVDLVREAVDAANKAGVDFSKYDNDKDGKVDGIIVAHAGPGAEEGNQLQYIWSHRWWLSANSKQVSYDGVLVEDYMINPETRIFTNDIVGIGVYCHEFGHNLGLPDLYDTDEKNGSSEGIGEWCLMGSAGWLGKEHQPGNMSAWARTTLGWMSPTTITTPGNYSLYFGAIGYRMNTPVPNEYFLIENRQKLNLDVALNGSGLAIWHINTDKTSMYPPTNYVNADENLKGVDLEEADGRNDLDYQLNRGDAGDLFAGPSNKTAFNDNTYPNSKTYTGVSSGVNIHDISIYDNGTTSRYKALFTVGNALSSGGYDFPLSYPYGCNNSDYINHFGLNTLVNSNSGCNGLANNYINHAPTGTKTTQLLAGKTYGISMQSGPNPQGFGVWIDFNDNKTFDDPGEFVYHSGTASTGGFISSITIPDNFLGNGLKRMRVRSVYNYVPTALDADKALGRPGETEDYTISIGHCTPFYAAPCTSGDYIDDFSFNTLDHQNSGCNGQPNNYINLNPLYVLTTAVVKGQTYPISMQSGPSAQGFGVWIDYNDDQDFNDSGEFVYASPTYGTGIFKGTVTIPATITAGYKRVRIRSKFGAVVTSGQACEQFALGETQDYTITVANPVVATSQWNKRFGGSGADNFSVVIKTSDGGYLLGGHSTSAISGDRTQGTQGAQDYWIVKTDASGNKQWDKRFGGSAGDYLNTIIRTSDGGYLLGGNSMSGISGDKTQASQGGQDYWVVKITSTGTKQWDKRFGVVAMMTCVLCINCRQENIF</sequence>
<evidence type="ECO:0000313" key="6">
    <source>
        <dbReference type="Proteomes" id="UP000480178"/>
    </source>
</evidence>
<feature type="chain" id="PRO_5025344565" evidence="2">
    <location>
        <begin position="22"/>
        <end position="984"/>
    </location>
</feature>
<dbReference type="Pfam" id="PF05547">
    <property type="entry name" value="Peptidase_M6"/>
    <property type="match status" value="1"/>
</dbReference>
<evidence type="ECO:0000313" key="5">
    <source>
        <dbReference type="EMBL" id="QHT70249.1"/>
    </source>
</evidence>
<organism evidence="5 6">
    <name type="scientific">Rhodocytophaga rosea</name>
    <dbReference type="NCBI Taxonomy" id="2704465"/>
    <lineage>
        <taxon>Bacteria</taxon>
        <taxon>Pseudomonadati</taxon>
        <taxon>Bacteroidota</taxon>
        <taxon>Cytophagia</taxon>
        <taxon>Cytophagales</taxon>
        <taxon>Rhodocytophagaceae</taxon>
        <taxon>Rhodocytophaga</taxon>
    </lineage>
</organism>
<dbReference type="SUPFAM" id="SSF55486">
    <property type="entry name" value="Metalloproteases ('zincins'), catalytic domain"/>
    <property type="match status" value="1"/>
</dbReference>